<keyword evidence="1" id="KW-0963">Cytoplasm</keyword>
<evidence type="ECO:0000256" key="6">
    <source>
        <dbReference type="ARBA" id="ARBA00023125"/>
    </source>
</evidence>
<dbReference type="PRINTS" id="PR00051">
    <property type="entry name" value="DNAA"/>
</dbReference>
<keyword evidence="5" id="KW-0446">Lipid-binding</keyword>
<gene>
    <name evidence="8" type="ORF">S01H4_27479</name>
</gene>
<dbReference type="SUPFAM" id="SSF52540">
    <property type="entry name" value="P-loop containing nucleoside triphosphate hydrolases"/>
    <property type="match status" value="1"/>
</dbReference>
<keyword evidence="3" id="KW-0547">Nucleotide-binding</keyword>
<feature type="non-terminal residue" evidence="8">
    <location>
        <position position="1"/>
    </location>
</feature>
<dbReference type="InterPro" id="IPR010921">
    <property type="entry name" value="Trp_repressor/repl_initiator"/>
</dbReference>
<dbReference type="PROSITE" id="PS01008">
    <property type="entry name" value="DNAA"/>
    <property type="match status" value="1"/>
</dbReference>
<name>X1BY94_9ZZZZ</name>
<reference evidence="8" key="1">
    <citation type="journal article" date="2014" name="Front. Microbiol.">
        <title>High frequency of phylogenetically diverse reductive dehalogenase-homologous genes in deep subseafloor sedimentary metagenomes.</title>
        <authorList>
            <person name="Kawai M."/>
            <person name="Futagami T."/>
            <person name="Toyoda A."/>
            <person name="Takaki Y."/>
            <person name="Nishi S."/>
            <person name="Hori S."/>
            <person name="Arai W."/>
            <person name="Tsubouchi T."/>
            <person name="Morono Y."/>
            <person name="Uchiyama I."/>
            <person name="Ito T."/>
            <person name="Fujiyama A."/>
            <person name="Inagaki F."/>
            <person name="Takami H."/>
        </authorList>
    </citation>
    <scope>NUCLEOTIDE SEQUENCE</scope>
    <source>
        <strain evidence="8">Expedition CK06-06</strain>
    </source>
</reference>
<feature type="domain" description="Chromosomal replication initiator DnaA C-terminal" evidence="7">
    <location>
        <begin position="161"/>
        <end position="230"/>
    </location>
</feature>
<dbReference type="GO" id="GO:0005524">
    <property type="term" value="F:ATP binding"/>
    <property type="evidence" value="ECO:0007669"/>
    <property type="project" value="UniProtKB-KW"/>
</dbReference>
<dbReference type="CDD" id="cd06571">
    <property type="entry name" value="Bac_DnaA_C"/>
    <property type="match status" value="1"/>
</dbReference>
<dbReference type="EMBL" id="BART01013440">
    <property type="protein sequence ID" value="GAG77126.1"/>
    <property type="molecule type" value="Genomic_DNA"/>
</dbReference>
<dbReference type="SMART" id="SM00760">
    <property type="entry name" value="Bac_DnaA_C"/>
    <property type="match status" value="1"/>
</dbReference>
<keyword evidence="4" id="KW-0067">ATP-binding</keyword>
<dbReference type="FunFam" id="1.10.8.60:FF:000003">
    <property type="entry name" value="Chromosomal replication initiator protein DnaA"/>
    <property type="match status" value="1"/>
</dbReference>
<dbReference type="Pfam" id="PF08299">
    <property type="entry name" value="Bac_DnaA_C"/>
    <property type="match status" value="1"/>
</dbReference>
<dbReference type="InterPro" id="IPR013159">
    <property type="entry name" value="DnaA_C"/>
</dbReference>
<dbReference type="GO" id="GO:0006270">
    <property type="term" value="P:DNA replication initiation"/>
    <property type="evidence" value="ECO:0007669"/>
    <property type="project" value="InterPro"/>
</dbReference>
<dbReference type="PANTHER" id="PTHR30050:SF2">
    <property type="entry name" value="CHROMOSOMAL REPLICATION INITIATOR PROTEIN DNAA"/>
    <property type="match status" value="1"/>
</dbReference>
<dbReference type="GO" id="GO:0003688">
    <property type="term" value="F:DNA replication origin binding"/>
    <property type="evidence" value="ECO:0007669"/>
    <property type="project" value="InterPro"/>
</dbReference>
<dbReference type="Gene3D" id="3.40.50.300">
    <property type="entry name" value="P-loop containing nucleotide triphosphate hydrolases"/>
    <property type="match status" value="1"/>
</dbReference>
<feature type="non-terminal residue" evidence="8">
    <location>
        <position position="233"/>
    </location>
</feature>
<dbReference type="InterPro" id="IPR020591">
    <property type="entry name" value="Chromosome_initiator_DnaA-like"/>
</dbReference>
<dbReference type="Pfam" id="PF00308">
    <property type="entry name" value="Bac_DnaA"/>
    <property type="match status" value="1"/>
</dbReference>
<sequence>KNQETLEFKNKYRSLDMLLIDDIHFLADKVSLQEEIFHTFNALYGAQKQVVVTSDKPPREIPALEERLISRFQWGLVVDIQPPDLETRIAILKKKSEMDGINVPEDVIFYIANNIRTNIRELEGSLVRLLALSSLTNTEINLTTAKEMLNSIIGSRKNQINLKNILKTVADFFDVSEESLVGKRRTASVVLPRQVGMYILRELTSLSLKEIGSKFGGRDHTTVLHAYDKIGTL</sequence>
<dbReference type="PANTHER" id="PTHR30050">
    <property type="entry name" value="CHROMOSOMAL REPLICATION INITIATOR PROTEIN DNAA"/>
    <property type="match status" value="1"/>
</dbReference>
<evidence type="ECO:0000259" key="7">
    <source>
        <dbReference type="SMART" id="SM00760"/>
    </source>
</evidence>
<dbReference type="InterPro" id="IPR027417">
    <property type="entry name" value="P-loop_NTPase"/>
</dbReference>
<evidence type="ECO:0000256" key="1">
    <source>
        <dbReference type="ARBA" id="ARBA00022490"/>
    </source>
</evidence>
<keyword evidence="2" id="KW-0235">DNA replication</keyword>
<evidence type="ECO:0000313" key="8">
    <source>
        <dbReference type="EMBL" id="GAG77126.1"/>
    </source>
</evidence>
<organism evidence="8">
    <name type="scientific">marine sediment metagenome</name>
    <dbReference type="NCBI Taxonomy" id="412755"/>
    <lineage>
        <taxon>unclassified sequences</taxon>
        <taxon>metagenomes</taxon>
        <taxon>ecological metagenomes</taxon>
    </lineage>
</organism>
<dbReference type="SUPFAM" id="SSF48295">
    <property type="entry name" value="TrpR-like"/>
    <property type="match status" value="1"/>
</dbReference>
<dbReference type="AlphaFoldDB" id="X1BY94"/>
<evidence type="ECO:0000256" key="4">
    <source>
        <dbReference type="ARBA" id="ARBA00022840"/>
    </source>
</evidence>
<evidence type="ECO:0000256" key="3">
    <source>
        <dbReference type="ARBA" id="ARBA00022741"/>
    </source>
</evidence>
<dbReference type="GO" id="GO:0006275">
    <property type="term" value="P:regulation of DNA replication"/>
    <property type="evidence" value="ECO:0007669"/>
    <property type="project" value="InterPro"/>
</dbReference>
<dbReference type="GO" id="GO:0005886">
    <property type="term" value="C:plasma membrane"/>
    <property type="evidence" value="ECO:0007669"/>
    <property type="project" value="TreeGrafter"/>
</dbReference>
<dbReference type="Gene3D" id="1.10.1750.10">
    <property type="match status" value="1"/>
</dbReference>
<keyword evidence="6" id="KW-0238">DNA-binding</keyword>
<protein>
    <recommendedName>
        <fullName evidence="7">Chromosomal replication initiator DnaA C-terminal domain-containing protein</fullName>
    </recommendedName>
</protein>
<evidence type="ECO:0000256" key="2">
    <source>
        <dbReference type="ARBA" id="ARBA00022705"/>
    </source>
</evidence>
<dbReference type="InterPro" id="IPR013317">
    <property type="entry name" value="DnaA_dom"/>
</dbReference>
<dbReference type="Gene3D" id="1.10.8.60">
    <property type="match status" value="1"/>
</dbReference>
<comment type="caution">
    <text evidence="8">The sequence shown here is derived from an EMBL/GenBank/DDBJ whole genome shotgun (WGS) entry which is preliminary data.</text>
</comment>
<dbReference type="InterPro" id="IPR018312">
    <property type="entry name" value="Chromosome_initiator_DnaA_CS"/>
</dbReference>
<evidence type="ECO:0000256" key="5">
    <source>
        <dbReference type="ARBA" id="ARBA00023121"/>
    </source>
</evidence>
<accession>X1BY94</accession>
<dbReference type="GO" id="GO:0008289">
    <property type="term" value="F:lipid binding"/>
    <property type="evidence" value="ECO:0007669"/>
    <property type="project" value="UniProtKB-KW"/>
</dbReference>
<proteinExistence type="predicted"/>